<feature type="region of interest" description="Disordered" evidence="8">
    <location>
        <begin position="3105"/>
        <end position="3142"/>
    </location>
</feature>
<evidence type="ECO:0000256" key="1">
    <source>
        <dbReference type="ARBA" id="ARBA00000707"/>
    </source>
</evidence>
<gene>
    <name evidence="12" type="ORF">JX265_007657</name>
</gene>
<keyword evidence="5" id="KW-0378">Hydrolase</keyword>
<keyword evidence="6" id="KW-0788">Thiol protease</keyword>
<evidence type="ECO:0000259" key="10">
    <source>
        <dbReference type="Pfam" id="PF12359"/>
    </source>
</evidence>
<dbReference type="Pfam" id="PF12359">
    <property type="entry name" value="DUF3645"/>
    <property type="match status" value="1"/>
</dbReference>
<evidence type="ECO:0000256" key="3">
    <source>
        <dbReference type="ARBA" id="ARBA00022670"/>
    </source>
</evidence>
<reference evidence="12" key="1">
    <citation type="submission" date="2021-03" db="EMBL/GenBank/DDBJ databases">
        <title>Revisited historic fungal species revealed as producer of novel bioactive compounds through whole genome sequencing and comparative genomics.</title>
        <authorList>
            <person name="Vignolle G.A."/>
            <person name="Hochenegger N."/>
            <person name="Mach R.L."/>
            <person name="Mach-Aigner A.R."/>
            <person name="Javad Rahimi M."/>
            <person name="Salim K.A."/>
            <person name="Chan C.M."/>
            <person name="Lim L.B.L."/>
            <person name="Cai F."/>
            <person name="Druzhinina I.S."/>
            <person name="U'Ren J.M."/>
            <person name="Derntl C."/>
        </authorList>
    </citation>
    <scope>NUCLEOTIDE SEQUENCE</scope>
    <source>
        <strain evidence="12">TUCIM 5799</strain>
    </source>
</reference>
<feature type="domain" description="DUF6606" evidence="11">
    <location>
        <begin position="10"/>
        <end position="282"/>
    </location>
</feature>
<sequence>MSSPALLDAVFNHLVLPRKLPGTQDARLLDIQNDLVSRMIRACDCLRNMTNAKFTSTWDDLRESLKLCGMINQGYLDKAKLKVQFRSLEPNTMLILHVVQQNAALLVRHYQTDGVEKVVFECFEVSPTPDEVLATDNALQWDFPGRSAEIPTEIFQTESFQDMLSQFLEQASSEKLQSFAAHVMKAGVPVIESRGTADPALISQMLLSQLEAIGTYHEAPKIRKRVRDDVNINRAEIPWRRHPFWLMLRVASQRQLHTRLGNVDGRSCYKVLISAVLCQFLKECAGTVSPENRLLLCDKLASRLAKLEKDIENTQSTSTTLKDLLSTVGPFFENVLDESSLGLTKACEDYRRSVVRKIAILPRRAMQDELRLTLPNSGGLLWHILKTRPPEAGNRQSFTLPELDGTVAQSARFAKNYVDLAHYESTPDALVQNEMKWAADDSFDDKCSALARQSIALIQRVRNAYESNPEQMSNFLLKVFDLWVKLDEEATRRCPLLLDLHPIFTPELIEALQPSSRSDLARLRRIQEYLWDRVQRCKTLQGTILSSIQADGFASRYFTHNASLEELRVRLEQDSQDLRTRKKAEWRELCEEYDKLTERILGRTCECEFDINGKKIRPVCRKCSYWGARCNLQIAIHEDYLPIDETQRNATLLELAMPRYLREYRDATWNICMTLAYPSRPMSTQAPEKLIEEFGNVVKKDYVNWIPGRITLASDKKAFIDTHYKWQNVKVDLERVILPNPLNLAYWDKEERQWVHQLDKPLTLQHLCRIQIPSSLASSVLPQVLHPNTTSLGPTSYEIQANQTSCPPQMLMSEFVGLQQLLATRNLRWLVILREMRSPNLDLRNEETATMISQLVKEAGPMKLGEPLLGSMHSVLANDSFCCQLLDFIDGKLEEMRSRHHEGPIMDLMLSLSMQLYELGPRGLVDASAKRIKSIRAITLQWTKSIRSEMQNCKEDRATEHKARYGLWAALICRRSYYWCVEGTSKIKPGEFSDFIQASLALQWNLVVEPQKLPTVLRNMLVRDARIASKLRTVLQSSLRLSVGGLETAINSIWSSLGQVHERRFTAWEPATTSGRDADNDDGWIVSKATNRVGGFTYDQVIHYNYIEGHLLVNGKPLGKLPEQIREDFYVKTIFGGKYLLTCPSSLAGMSHMLVNSEPNHEIHFGIRDGTVIIRDLTKDGLLEFIPNRIFKGKEHFDLPSSLVDNCIHWLNLKTKRLEVRRESTMWFTKSNDWVLDMTNRQARRGKSSLVDPNSEVGKMVARIFTDFEVPDRITICQPETSSLSVELRHLDLTLRVNARGLLQSLELKVEIDPNQDAGTLYGFSSMIVFRDVENHSKRSIFVSTGELYASRTKFHVRSGRRSADAYLRFDIDEVLGRLTCASEPHLLYNKAHLHAMTSFLLPDPLTGRTGSEEALAILTSSQCQPWEPVSSGAQPILKEIAALSPRRRFYPEDKRCMQTVVWDDRLTATTQHDHYEVVVNNILEKSNKLNAFASSKVIPGHIKPADISSLRARAQAQQSKYERENASSQKYASQNDRVYASRDCHTTSSRAKRAFHMTKLLLQEDLVISLTQDLKSIMSSWKTIGGFRATNQKPTFSLSELIEKSISENWGSLLRVFRLSDSNKDRYQLINQLCLLCFGPRGDAEMDMIKAFAAFAWIDEAKTLTLPDADSFVGYKPGEQPDLDTIKSLVTTGYPEYVEKEGHSKINRAASNREHREKMEVEGLRLTIFLLNQWPKEELTLDGFESSLMNIQDALQSVSVEWERLQKNKNLHQFLIDAQIVLQNVSVDQEPVYPTLSAFKSPVFTWHHESTHQPPFSAIFSRKPGVPTSLMQRLQDVQGSREIARSLASSAEKRRILGPNNLPKEVAELGRLLETFKSACNDNPSRTEYVDDLKTSLIALQGSSALAVEGQSPDLKESIIEQDIIDCKAQVSTILGIIQETLSMDTQQYKWLGKSRLWYSVTPITLLQQLRSTRREDIHDDWKTSLVAFGLCIAGLQRVLRIKDAKLQGNRQRITEELQNIGHQNWDPSKISDWLLLEIDSDLLIREEQVVVAKSMISPAAGANTVLQLNMGRGKTSCILPMVAAVLADGKQLSRLIVPKPLLLQTAQILQTKLGGLLGRDILHIPFSRRTPTTSKFTTLFRQLHQETLTSRGVMLTMPETVLSFQLSGIQRLKDIRLDEARDMMLFQQWLTAKCRDVIDESDFSLAVKTQLIYPSGSQEPLDGHALRWHASQSLLDLIEGHLTPLCKEFPKGIIVVRRRHGYPTVYFLKQEVEDALTNLLVNDVSCGRLQSLRMPGPWTQKIGTEITRVLSDENLIRKNFRRAARHFADRESAYKLLLLIRGLLKQKILLSCLKKRWNVQFGIHPARDPIAVPFEAKGVPHEQAEFGHPDAAIAFTCLSFYYGGISKSQFSEALQHVLSSDDPTTEYDRWISEAMVLPTTLRQWNNLNLEDEPQIETLWRSLRYQRSVVNHYLNNFVFPVHARQFLVKLQASGWDLPQFSAGGKLKANVTVGFSGTNDNKLLLPLTIKQDDLPRLVETNAKVLTYLLKDRSRGYYKASDDFGRPLSEPSLLQKIKSQKIRLLIDAGAYILDLDNQDLAQKWLEIDTEAKAAVYFRNDNKAWVKYRGGKKQDIPLLATPFVDRLDQCVVYLDQAHTRGTDFKFLPQTRGALTLALGQTKDHTVQAAMRLRQLETTQSVTFFAPPEVHQSILDVCGKKPKSLIDSADVVFWLLEQTCRANDTLRNLYIAQGRDFCRRTDAAFTNSQMFADKRQRDAYLSIIEQPEKQTLEQSYGGIEPKVEAKTNGTLKPRLSSKRLQNMTEKLDTMQYSDSSDSRSGFDVLGEVEQEREVEYQVEEVRLAKKPLKRTALVFEKLHKYLDYFLETGHLPTAIGQKYDIRESPSRLFVTEEFLRTVQLKTHERAKNDDYLRPVEWVLWSTTSQTAIVIIPEEAELMIHRIKAQAHPKLHLITYAPPVTKQMVDLGQLNYYNVPALPPNHEFPQWLSIELGIFSGRLYVDHGECLPIRDYLEELRDGYEYDPGKTIASVTDAEGFLLEWLTFRRRGQDVVHTPMGFLCHGRFLSKNHPFFGTNSVVPMSIDETSVESEVVAAATNSSAEESNEDEDDVDDDSEWVLMSDEDSQE</sequence>
<keyword evidence="13" id="KW-1185">Reference proteome</keyword>
<comment type="catalytic activity">
    <reaction evidence="1">
        <text>Thiol-dependent hydrolysis of ester, thioester, amide, peptide and isopeptide bonds formed by the C-terminal Gly of ubiquitin (a 76-residue protein attached to proteins as an intracellular targeting signal).</text>
        <dbReference type="EC" id="3.4.19.12"/>
    </reaction>
</comment>
<dbReference type="PANTHER" id="PTHR13367:SF33">
    <property type="entry name" value="P-LOOP CONTAINING NUCLEOSIDE TRIPHOSPHATE HYDROLASE PROTEIN"/>
    <property type="match status" value="1"/>
</dbReference>
<organism evidence="12 13">
    <name type="scientific">Neoarthrinium moseri</name>
    <dbReference type="NCBI Taxonomy" id="1658444"/>
    <lineage>
        <taxon>Eukaryota</taxon>
        <taxon>Fungi</taxon>
        <taxon>Dikarya</taxon>
        <taxon>Ascomycota</taxon>
        <taxon>Pezizomycotina</taxon>
        <taxon>Sordariomycetes</taxon>
        <taxon>Xylariomycetidae</taxon>
        <taxon>Amphisphaeriales</taxon>
        <taxon>Apiosporaceae</taxon>
        <taxon>Neoarthrinium</taxon>
    </lineage>
</organism>
<feature type="compositionally biased region" description="Acidic residues" evidence="8">
    <location>
        <begin position="3118"/>
        <end position="3142"/>
    </location>
</feature>
<accession>A0A9P9WJW3</accession>
<dbReference type="InterPro" id="IPR022105">
    <property type="entry name" value="DUF3645"/>
</dbReference>
<evidence type="ECO:0000256" key="2">
    <source>
        <dbReference type="ARBA" id="ARBA00012759"/>
    </source>
</evidence>
<dbReference type="InterPro" id="IPR051346">
    <property type="entry name" value="OTU_Deubiquitinase"/>
</dbReference>
<dbReference type="PANTHER" id="PTHR13367">
    <property type="entry name" value="UBIQUITIN THIOESTERASE"/>
    <property type="match status" value="1"/>
</dbReference>
<dbReference type="GO" id="GO:0004843">
    <property type="term" value="F:cysteine-type deubiquitinase activity"/>
    <property type="evidence" value="ECO:0007669"/>
    <property type="project" value="UniProtKB-EC"/>
</dbReference>
<dbReference type="EC" id="3.4.19.12" evidence="2"/>
<evidence type="ECO:0000259" key="11">
    <source>
        <dbReference type="Pfam" id="PF20255"/>
    </source>
</evidence>
<evidence type="ECO:0000313" key="13">
    <source>
        <dbReference type="Proteomes" id="UP000829685"/>
    </source>
</evidence>
<keyword evidence="7" id="KW-0175">Coiled coil</keyword>
<comment type="caution">
    <text evidence="12">The sequence shown here is derived from an EMBL/GenBank/DDBJ whole genome shotgun (WGS) entry which is preliminary data.</text>
</comment>
<dbReference type="InterPro" id="IPR046541">
    <property type="entry name" value="DUF6606"/>
</dbReference>
<dbReference type="EMBL" id="JAFIMR010000019">
    <property type="protein sequence ID" value="KAI1867081.1"/>
    <property type="molecule type" value="Genomic_DNA"/>
</dbReference>
<evidence type="ECO:0000256" key="4">
    <source>
        <dbReference type="ARBA" id="ARBA00022786"/>
    </source>
</evidence>
<feature type="domain" description="DUF3638" evidence="9">
    <location>
        <begin position="2024"/>
        <end position="2245"/>
    </location>
</feature>
<dbReference type="Pfam" id="PF12340">
    <property type="entry name" value="DUF3638"/>
    <property type="match status" value="1"/>
</dbReference>
<evidence type="ECO:0000256" key="8">
    <source>
        <dbReference type="SAM" id="MobiDB-lite"/>
    </source>
</evidence>
<evidence type="ECO:0000256" key="5">
    <source>
        <dbReference type="ARBA" id="ARBA00022801"/>
    </source>
</evidence>
<feature type="domain" description="DUF3645" evidence="10">
    <location>
        <begin position="2366"/>
        <end position="2398"/>
    </location>
</feature>
<dbReference type="Pfam" id="PF20255">
    <property type="entry name" value="DUF6606"/>
    <property type="match status" value="1"/>
</dbReference>
<feature type="compositionally biased region" description="Low complexity" evidence="8">
    <location>
        <begin position="3105"/>
        <end position="3117"/>
    </location>
</feature>
<dbReference type="Proteomes" id="UP000829685">
    <property type="component" value="Unassembled WGS sequence"/>
</dbReference>
<name>A0A9P9WJW3_9PEZI</name>
<keyword evidence="4" id="KW-0833">Ubl conjugation pathway</keyword>
<dbReference type="InterPro" id="IPR022099">
    <property type="entry name" value="DUF3638"/>
</dbReference>
<evidence type="ECO:0000259" key="9">
    <source>
        <dbReference type="Pfam" id="PF12340"/>
    </source>
</evidence>
<keyword evidence="3" id="KW-0645">Protease</keyword>
<evidence type="ECO:0000313" key="12">
    <source>
        <dbReference type="EMBL" id="KAI1867081.1"/>
    </source>
</evidence>
<feature type="coiled-coil region" evidence="7">
    <location>
        <begin position="297"/>
        <end position="324"/>
    </location>
</feature>
<protein>
    <recommendedName>
        <fullName evidence="2">ubiquitinyl hydrolase 1</fullName>
        <ecNumber evidence="2">3.4.19.12</ecNumber>
    </recommendedName>
</protein>
<dbReference type="GO" id="GO:0006508">
    <property type="term" value="P:proteolysis"/>
    <property type="evidence" value="ECO:0007669"/>
    <property type="project" value="UniProtKB-KW"/>
</dbReference>
<evidence type="ECO:0000256" key="6">
    <source>
        <dbReference type="ARBA" id="ARBA00022807"/>
    </source>
</evidence>
<evidence type="ECO:0000256" key="7">
    <source>
        <dbReference type="SAM" id="Coils"/>
    </source>
</evidence>
<proteinExistence type="predicted"/>